<dbReference type="CDD" id="cd02766">
    <property type="entry name" value="MopB_3"/>
    <property type="match status" value="1"/>
</dbReference>
<dbReference type="InterPro" id="IPR006656">
    <property type="entry name" value="Mopterin_OxRdtase"/>
</dbReference>
<evidence type="ECO:0000256" key="5">
    <source>
        <dbReference type="ARBA" id="ARBA00023002"/>
    </source>
</evidence>
<keyword evidence="4" id="KW-0479">Metal-binding</keyword>
<protein>
    <submittedName>
        <fullName evidence="9">Formate dehydrogenase</fullName>
    </submittedName>
</protein>
<evidence type="ECO:0000259" key="8">
    <source>
        <dbReference type="SMART" id="SM00926"/>
    </source>
</evidence>
<dbReference type="GO" id="GO:0046872">
    <property type="term" value="F:metal ion binding"/>
    <property type="evidence" value="ECO:0007669"/>
    <property type="project" value="UniProtKB-KW"/>
</dbReference>
<keyword evidence="7" id="KW-0411">Iron-sulfur</keyword>
<dbReference type="GO" id="GO:0016491">
    <property type="term" value="F:oxidoreductase activity"/>
    <property type="evidence" value="ECO:0007669"/>
    <property type="project" value="UniProtKB-KW"/>
</dbReference>
<reference evidence="9" key="1">
    <citation type="journal article" date="2020" name="mSystems">
        <title>Genome- and Community-Level Interaction Insights into Carbon Utilization and Element Cycling Functions of Hydrothermarchaeota in Hydrothermal Sediment.</title>
        <authorList>
            <person name="Zhou Z."/>
            <person name="Liu Y."/>
            <person name="Xu W."/>
            <person name="Pan J."/>
            <person name="Luo Z.H."/>
            <person name="Li M."/>
        </authorList>
    </citation>
    <scope>NUCLEOTIDE SEQUENCE [LARGE SCALE GENOMIC DNA]</scope>
    <source>
        <strain evidence="9">SpSt-1121</strain>
    </source>
</reference>
<dbReference type="Pfam" id="PF01568">
    <property type="entry name" value="Molydop_binding"/>
    <property type="match status" value="1"/>
</dbReference>
<evidence type="ECO:0000256" key="2">
    <source>
        <dbReference type="ARBA" id="ARBA00010312"/>
    </source>
</evidence>
<accession>A0A7C5TFG0</accession>
<organism evidence="9">
    <name type="scientific">Ignisphaera aggregans</name>
    <dbReference type="NCBI Taxonomy" id="334771"/>
    <lineage>
        <taxon>Archaea</taxon>
        <taxon>Thermoproteota</taxon>
        <taxon>Thermoprotei</taxon>
        <taxon>Desulfurococcales</taxon>
        <taxon>Desulfurococcaceae</taxon>
        <taxon>Ignisphaera</taxon>
    </lineage>
</organism>
<dbReference type="EMBL" id="DRZI01000121">
    <property type="protein sequence ID" value="HHP81574.1"/>
    <property type="molecule type" value="Genomic_DNA"/>
</dbReference>
<feature type="domain" description="4Fe-4S Mo/W bis-MGD-type" evidence="8">
    <location>
        <begin position="1"/>
        <end position="53"/>
    </location>
</feature>
<comment type="cofactor">
    <cofactor evidence="1">
        <name>Mo-bis(molybdopterin guanine dinucleotide)</name>
        <dbReference type="ChEBI" id="CHEBI:60539"/>
    </cofactor>
</comment>
<dbReference type="InterPro" id="IPR009010">
    <property type="entry name" value="Asp_de-COase-like_dom_sf"/>
</dbReference>
<gene>
    <name evidence="9" type="ORF">ENM84_02805</name>
</gene>
<dbReference type="Gene3D" id="3.40.228.10">
    <property type="entry name" value="Dimethylsulfoxide Reductase, domain 2"/>
    <property type="match status" value="1"/>
</dbReference>
<dbReference type="Gene3D" id="2.20.25.90">
    <property type="entry name" value="ADC-like domains"/>
    <property type="match status" value="1"/>
</dbReference>
<keyword evidence="6" id="KW-0408">Iron</keyword>
<dbReference type="GO" id="GO:0043546">
    <property type="term" value="F:molybdopterin cofactor binding"/>
    <property type="evidence" value="ECO:0007669"/>
    <property type="project" value="InterPro"/>
</dbReference>
<dbReference type="Gene3D" id="3.40.50.740">
    <property type="match status" value="1"/>
</dbReference>
<evidence type="ECO:0000256" key="3">
    <source>
        <dbReference type="ARBA" id="ARBA00022505"/>
    </source>
</evidence>
<dbReference type="AlphaFoldDB" id="A0A7C5TFG0"/>
<dbReference type="CDD" id="cd02775">
    <property type="entry name" value="MopB_CT"/>
    <property type="match status" value="1"/>
</dbReference>
<keyword evidence="3" id="KW-0500">Molybdenum</keyword>
<proteinExistence type="inferred from homology"/>
<evidence type="ECO:0000256" key="6">
    <source>
        <dbReference type="ARBA" id="ARBA00023004"/>
    </source>
</evidence>
<dbReference type="Gene3D" id="3.30.2070.10">
    <property type="entry name" value="Formate dehydrogenase/DMSO reductase"/>
    <property type="match status" value="1"/>
</dbReference>
<dbReference type="Pfam" id="PF00384">
    <property type="entry name" value="Molybdopterin"/>
    <property type="match status" value="1"/>
</dbReference>
<evidence type="ECO:0000256" key="7">
    <source>
        <dbReference type="ARBA" id="ARBA00023014"/>
    </source>
</evidence>
<dbReference type="PANTHER" id="PTHR43742">
    <property type="entry name" value="TRIMETHYLAMINE-N-OXIDE REDUCTASE"/>
    <property type="match status" value="1"/>
</dbReference>
<dbReference type="PROSITE" id="PS00490">
    <property type="entry name" value="MOLYBDOPTERIN_PROK_2"/>
    <property type="match status" value="1"/>
</dbReference>
<dbReference type="InterPro" id="IPR006655">
    <property type="entry name" value="Mopterin_OxRdtase_prok_CS"/>
</dbReference>
<dbReference type="PANTHER" id="PTHR43742:SF6">
    <property type="entry name" value="OXIDOREDUCTASE YYAE-RELATED"/>
    <property type="match status" value="1"/>
</dbReference>
<sequence length="643" mass="72694">MILVGCPRDCYDTCRLRVYIEGGRIARVEASDDMFTQGVLCPRAAKDVERVYSPLRVLYPVVNIGGGVFRRVDWDSALEVIVSRLKEVIDVYGVEKVLFLEYAGNRGILTRYASRRLWNFLGVTQTDRSICDFSGAKALKLVYGSTYGIFPNDIDKVNMVVVWGFNPAVSAIHLWRRVLGVRERGGIIVTIDVRFTETARQSTRFIRVRPGSDGYLALGVARYLVEKGYIDKGFVDRYIYGFEELVKHLESYSLDFVEEVTGVSRNEIAEFAEELASQKPFAILIGYGLQRRYGGGEIVRSIAVIPALIGIHRGLYYSNTDGLPINIVDVEGSRWWGPRKVISMERVGEEIYKGNYKFIYIHLHNPAATLPNADKFIEGLKREDVFVVVHETHWSDTARLADVVLPASTFYEKLDAVFSYSHSVVYLNRPAIDPLWESLGEYHLMCEIARRVAPSSYSELCLDPYEVFRVALGDKIFKKLIEESFAELEPRPRDVYQTPSGKIELYSIDALKEGLPPLPTPPKGDKVEESKLLLITSAHPLYIHTQFEDVYGPIHSELFINPEDAKQLGIETGNLVEIYNEKGSVLLKIKVDPSLERGIAWLPRQARTYNGKRINVILDDGVDSYGGATLNSTHIKIRKIQNT</sequence>
<evidence type="ECO:0000256" key="1">
    <source>
        <dbReference type="ARBA" id="ARBA00001942"/>
    </source>
</evidence>
<dbReference type="Gene3D" id="2.40.40.20">
    <property type="match status" value="1"/>
</dbReference>
<comment type="caution">
    <text evidence="9">The sequence shown here is derived from an EMBL/GenBank/DDBJ whole genome shotgun (WGS) entry which is preliminary data.</text>
</comment>
<evidence type="ECO:0000256" key="4">
    <source>
        <dbReference type="ARBA" id="ARBA00022723"/>
    </source>
</evidence>
<dbReference type="SMART" id="SM00926">
    <property type="entry name" value="Molybdop_Fe4S4"/>
    <property type="match status" value="1"/>
</dbReference>
<comment type="similarity">
    <text evidence="2">Belongs to the prokaryotic molybdopterin-containing oxidoreductase family.</text>
</comment>
<dbReference type="InterPro" id="IPR006657">
    <property type="entry name" value="MoPterin_dinucl-bd_dom"/>
</dbReference>
<dbReference type="GO" id="GO:0051536">
    <property type="term" value="F:iron-sulfur cluster binding"/>
    <property type="evidence" value="ECO:0007669"/>
    <property type="project" value="UniProtKB-KW"/>
</dbReference>
<dbReference type="SUPFAM" id="SSF50692">
    <property type="entry name" value="ADC-like"/>
    <property type="match status" value="1"/>
</dbReference>
<dbReference type="InterPro" id="IPR006963">
    <property type="entry name" value="Mopterin_OxRdtase_4Fe-4S_dom"/>
</dbReference>
<dbReference type="InterPro" id="IPR050612">
    <property type="entry name" value="Prok_Mopterin_Oxidored"/>
</dbReference>
<name>A0A7C5TFG0_9CREN</name>
<evidence type="ECO:0000313" key="9">
    <source>
        <dbReference type="EMBL" id="HHP81574.1"/>
    </source>
</evidence>
<dbReference type="SUPFAM" id="SSF53706">
    <property type="entry name" value="Formate dehydrogenase/DMSO reductase, domains 1-3"/>
    <property type="match status" value="1"/>
</dbReference>
<keyword evidence="5" id="KW-0560">Oxidoreductase</keyword>